<dbReference type="GO" id="GO:0006508">
    <property type="term" value="P:proteolysis"/>
    <property type="evidence" value="ECO:0007669"/>
    <property type="project" value="UniProtKB-KW"/>
</dbReference>
<evidence type="ECO:0000313" key="10">
    <source>
        <dbReference type="EMBL" id="SDR60141.1"/>
    </source>
</evidence>
<dbReference type="PANTHER" id="PTHR36175">
    <property type="entry name" value="CYANOPHYCINASE"/>
    <property type="match status" value="1"/>
</dbReference>
<dbReference type="CDD" id="cd03145">
    <property type="entry name" value="GAT1_cyanophycinase"/>
    <property type="match status" value="1"/>
</dbReference>
<comment type="function">
    <text evidence="2">Exopeptidase that catalyzes the hydrolytic cleavage of multi-L-arginyl-poly-L-aspartic acid (cyanophycin; a water-insoluble reserve polymer) into aspartate-arginine dipeptides.</text>
</comment>
<dbReference type="STRING" id="157910.SAMN05445850_7152"/>
<dbReference type="NCBIfam" id="TIGR02069">
    <property type="entry name" value="cyanophycinase"/>
    <property type="match status" value="1"/>
</dbReference>
<feature type="active site" description="Charge relay system" evidence="9">
    <location>
        <position position="136"/>
    </location>
</feature>
<dbReference type="InterPro" id="IPR029062">
    <property type="entry name" value="Class_I_gatase-like"/>
</dbReference>
<dbReference type="EC" id="3.4.15.6" evidence="4"/>
<evidence type="ECO:0000256" key="5">
    <source>
        <dbReference type="ARBA" id="ARBA00015719"/>
    </source>
</evidence>
<evidence type="ECO:0000256" key="9">
    <source>
        <dbReference type="PIRSR" id="PIRSR032067-1"/>
    </source>
</evidence>
<reference evidence="11" key="1">
    <citation type="submission" date="2016-10" db="EMBL/GenBank/DDBJ databases">
        <authorList>
            <person name="Varghese N."/>
            <person name="Submissions S."/>
        </authorList>
    </citation>
    <scope>NUCLEOTIDE SEQUENCE [LARGE SCALE GENOMIC DNA]</scope>
    <source>
        <strain evidence="11">DUS833</strain>
    </source>
</reference>
<keyword evidence="7" id="KW-0378">Hydrolase</keyword>
<gene>
    <name evidence="10" type="ORF">SAMN05445850_7152</name>
</gene>
<dbReference type="RefSeq" id="WP_090811462.1">
    <property type="nucleotide sequence ID" value="NZ_FNKX01000003.1"/>
</dbReference>
<evidence type="ECO:0000256" key="2">
    <source>
        <dbReference type="ARBA" id="ARBA00002039"/>
    </source>
</evidence>
<feature type="active site" description="Charge relay system" evidence="9">
    <location>
        <position position="178"/>
    </location>
</feature>
<organism evidence="10 11">
    <name type="scientific">Paraburkholderia tuberum</name>
    <dbReference type="NCBI Taxonomy" id="157910"/>
    <lineage>
        <taxon>Bacteria</taxon>
        <taxon>Pseudomonadati</taxon>
        <taxon>Pseudomonadota</taxon>
        <taxon>Betaproteobacteria</taxon>
        <taxon>Burkholderiales</taxon>
        <taxon>Burkholderiaceae</taxon>
        <taxon>Paraburkholderia</taxon>
    </lineage>
</organism>
<keyword evidence="8" id="KW-0720">Serine protease</keyword>
<comment type="similarity">
    <text evidence="3">Belongs to the peptidase S51 family.</text>
</comment>
<evidence type="ECO:0000256" key="8">
    <source>
        <dbReference type="ARBA" id="ARBA00022825"/>
    </source>
</evidence>
<dbReference type="InterPro" id="IPR005320">
    <property type="entry name" value="Peptidase_S51"/>
</dbReference>
<evidence type="ECO:0000256" key="3">
    <source>
        <dbReference type="ARBA" id="ARBA00006534"/>
    </source>
</evidence>
<evidence type="ECO:0000256" key="1">
    <source>
        <dbReference type="ARBA" id="ARBA00001092"/>
    </source>
</evidence>
<comment type="catalytic activity">
    <reaction evidence="1">
        <text>[L-4-(L-arginin-2-N-yl)aspartate](n) + H2O = [L-4-(L-arginin-2-N-yl)aspartate](n-1) + L-4-(L-arginin-2-N-yl)aspartate</text>
        <dbReference type="Rhea" id="RHEA:12845"/>
        <dbReference type="Rhea" id="RHEA-COMP:13728"/>
        <dbReference type="Rhea" id="RHEA-COMP:13734"/>
        <dbReference type="ChEBI" id="CHEBI:15377"/>
        <dbReference type="ChEBI" id="CHEBI:137986"/>
        <dbReference type="ChEBI" id="CHEBI:137991"/>
        <dbReference type="EC" id="3.4.15.6"/>
    </reaction>
</comment>
<dbReference type="Proteomes" id="UP000199365">
    <property type="component" value="Unassembled WGS sequence"/>
</dbReference>
<sequence length="274" mass="29294">MSRAKAPIGGTRGFIVPIGGDGRLIRNAAILRRFIEICGGSRAHIGIILTGSATKDAGRRYERAFRDLGGDRVSALKFETRTDCEAKRNLDMLDIVDGLFLTGSDPVHLSETLGGTSMAQKIRNRNAHGMHVAGTSAGAAFLPGQMIAAGESGTTPRADIVQLAPGLGLIERLIIDQHFRHQDRLGRLLMALTYNPLAIGIGLDEDTAAFIGPDHRLQVLGSGGITIVDPSQLQHSAIHPDRRHAPVSVVGLHLDILVEGNLYDLTAHMASIRS</sequence>
<dbReference type="GO" id="GO:0008236">
    <property type="term" value="F:serine-type peptidase activity"/>
    <property type="evidence" value="ECO:0007669"/>
    <property type="project" value="UniProtKB-KW"/>
</dbReference>
<dbReference type="Gene3D" id="3.40.50.880">
    <property type="match status" value="1"/>
</dbReference>
<evidence type="ECO:0000313" key="11">
    <source>
        <dbReference type="Proteomes" id="UP000199365"/>
    </source>
</evidence>
<keyword evidence="11" id="KW-1185">Reference proteome</keyword>
<proteinExistence type="inferred from homology"/>
<dbReference type="PIRSF" id="PIRSF032067">
    <property type="entry name" value="Cyanophycinase"/>
    <property type="match status" value="1"/>
</dbReference>
<evidence type="ECO:0000256" key="4">
    <source>
        <dbReference type="ARBA" id="ARBA00013115"/>
    </source>
</evidence>
<dbReference type="AlphaFoldDB" id="A0A1H1KCT2"/>
<protein>
    <recommendedName>
        <fullName evidence="5">Cyanophycinase</fullName>
        <ecNumber evidence="4">3.4.15.6</ecNumber>
    </recommendedName>
</protein>
<accession>A0A1H1KCT2</accession>
<evidence type="ECO:0000256" key="6">
    <source>
        <dbReference type="ARBA" id="ARBA00022670"/>
    </source>
</evidence>
<keyword evidence="6" id="KW-0645">Protease</keyword>
<feature type="active site" description="Charge relay system" evidence="9">
    <location>
        <position position="205"/>
    </location>
</feature>
<dbReference type="EMBL" id="FNKX01000003">
    <property type="protein sequence ID" value="SDR60141.1"/>
    <property type="molecule type" value="Genomic_DNA"/>
</dbReference>
<dbReference type="PANTHER" id="PTHR36175:SF1">
    <property type="entry name" value="CYANOPHYCINASE"/>
    <property type="match status" value="1"/>
</dbReference>
<dbReference type="SUPFAM" id="SSF52317">
    <property type="entry name" value="Class I glutamine amidotransferase-like"/>
    <property type="match status" value="1"/>
</dbReference>
<dbReference type="Pfam" id="PF03575">
    <property type="entry name" value="Peptidase_S51"/>
    <property type="match status" value="1"/>
</dbReference>
<dbReference type="InterPro" id="IPR011811">
    <property type="entry name" value="Peptidase_S51_cyanophycinase"/>
</dbReference>
<name>A0A1H1KCT2_9BURK</name>
<dbReference type="GO" id="GO:0008241">
    <property type="term" value="F:peptidyl-dipeptidase activity"/>
    <property type="evidence" value="ECO:0007669"/>
    <property type="project" value="UniProtKB-EC"/>
</dbReference>
<evidence type="ECO:0000256" key="7">
    <source>
        <dbReference type="ARBA" id="ARBA00022801"/>
    </source>
</evidence>